<evidence type="ECO:0000313" key="4">
    <source>
        <dbReference type="Proteomes" id="UP000307074"/>
    </source>
</evidence>
<organism evidence="1 5">
    <name type="scientific">Levilactobacillus brevis</name>
    <name type="common">Lactobacillus brevis</name>
    <dbReference type="NCBI Taxonomy" id="1580"/>
    <lineage>
        <taxon>Bacteria</taxon>
        <taxon>Bacillati</taxon>
        <taxon>Bacillota</taxon>
        <taxon>Bacilli</taxon>
        <taxon>Lactobacillales</taxon>
        <taxon>Lactobacillaceae</taxon>
        <taxon>Levilactobacillus</taxon>
    </lineage>
</organism>
<dbReference type="OrthoDB" id="1550456at2"/>
<dbReference type="EMBL" id="CP031198">
    <property type="protein sequence ID" value="QCZ54245.1"/>
    <property type="molecule type" value="Genomic_DNA"/>
</dbReference>
<dbReference type="RefSeq" id="WP_011668765.1">
    <property type="nucleotide sequence ID" value="NZ_BBOW01000098.1"/>
</dbReference>
<dbReference type="EMBL" id="CP113117">
    <property type="protein sequence ID" value="WAD01139.1"/>
    <property type="molecule type" value="Genomic_DNA"/>
</dbReference>
<dbReference type="Proteomes" id="UP000676478">
    <property type="component" value="Unassembled WGS sequence"/>
</dbReference>
<gene>
    <name evidence="1" type="ORF">JK167_03975</name>
    <name evidence="3" type="ORF">ORR04_09360</name>
    <name evidence="2" type="ORF">UCCLBBS449_2337</name>
</gene>
<proteinExistence type="predicted"/>
<name>A0A0C1PUP7_LEVBR</name>
<dbReference type="InterPro" id="IPR036696">
    <property type="entry name" value="YdfO-like_sf"/>
</dbReference>
<reference evidence="3" key="4">
    <citation type="submission" date="2022-11" db="EMBL/GenBank/DDBJ databases">
        <title>Whole genome sequence of Levilactobacillus brevis SMB091.</title>
        <authorList>
            <person name="Kim J.-M."/>
            <person name="Kim O.-C."/>
            <person name="Choi Y.H."/>
            <person name="Han N.S."/>
            <person name="Hurh B."/>
        </authorList>
    </citation>
    <scope>NUCLEOTIDE SEQUENCE</scope>
    <source>
        <strain evidence="3">SMB091</strain>
    </source>
</reference>
<dbReference type="GeneID" id="56994091"/>
<dbReference type="Gene3D" id="3.30.1810.10">
    <property type="entry name" value="YdfO-like"/>
    <property type="match status" value="1"/>
</dbReference>
<reference evidence="1" key="2">
    <citation type="submission" date="2020-12" db="EMBL/GenBank/DDBJ databases">
        <authorList>
            <person name="Mcmullen J.G."/>
        </authorList>
    </citation>
    <scope>NUCLEOTIDE SEQUENCE</scope>
    <source>
        <strain evidence="1">Dm-2019-70</strain>
    </source>
</reference>
<sequence>MTLDYHAIEQAVKSETNAGEFADLMRTFRELGVQRYDYLVADGRYRYYDADSHIDLQMNGVPQPVAATSNAAKIKAAVLAAQAGQFDFTRFCQLAGEAGVPVWTSDLMSKTVSYYDHEHHVLLAEPIPGL</sequence>
<dbReference type="InterPro" id="IPR009833">
    <property type="entry name" value="DUF1398"/>
</dbReference>
<dbReference type="Pfam" id="PF07166">
    <property type="entry name" value="DUF1398"/>
    <property type="match status" value="1"/>
</dbReference>
<evidence type="ECO:0000313" key="2">
    <source>
        <dbReference type="EMBL" id="QCZ54245.1"/>
    </source>
</evidence>
<keyword evidence="2" id="KW-0261">Viral envelope protein</keyword>
<reference evidence="2 4" key="1">
    <citation type="submission" date="2018-07" db="EMBL/GenBank/DDBJ databases">
        <authorList>
            <person name="Feyereisen M."/>
        </authorList>
    </citation>
    <scope>NUCLEOTIDE SEQUENCE [LARGE SCALE GENOMIC DNA]</scope>
    <source>
        <strain evidence="2 4">UCCLBBS449</strain>
    </source>
</reference>
<evidence type="ECO:0000313" key="1">
    <source>
        <dbReference type="EMBL" id="MBS1009994.1"/>
    </source>
</evidence>
<dbReference type="Proteomes" id="UP000307074">
    <property type="component" value="Chromosome"/>
</dbReference>
<dbReference type="SUPFAM" id="SSF160419">
    <property type="entry name" value="YdfO-like"/>
    <property type="match status" value="1"/>
</dbReference>
<evidence type="ECO:0000313" key="3">
    <source>
        <dbReference type="EMBL" id="WAD01139.1"/>
    </source>
</evidence>
<dbReference type="OMA" id="MTCTYFD"/>
<keyword evidence="2" id="KW-0946">Virion</keyword>
<protein>
    <submittedName>
        <fullName evidence="1">DUF1398 family protein</fullName>
    </submittedName>
    <submittedName>
        <fullName evidence="2">Phage envelope protein</fullName>
    </submittedName>
</protein>
<dbReference type="AlphaFoldDB" id="A0A0C1PUP7"/>
<evidence type="ECO:0000313" key="5">
    <source>
        <dbReference type="Proteomes" id="UP000676478"/>
    </source>
</evidence>
<dbReference type="EMBL" id="JAERKF010000004">
    <property type="protein sequence ID" value="MBS1009994.1"/>
    <property type="molecule type" value="Genomic_DNA"/>
</dbReference>
<dbReference type="Proteomes" id="UP001164768">
    <property type="component" value="Chromosome"/>
</dbReference>
<reference evidence="1" key="3">
    <citation type="submission" date="2022-09" db="EMBL/GenBank/DDBJ databases">
        <title>Genome-inferred correspondence between phylogeny and metabolic traits in the wild Drosophila gut microbiome.</title>
        <authorList>
            <person name="Bueno E."/>
            <person name="Blow F."/>
            <person name="Douglas A.E."/>
        </authorList>
    </citation>
    <scope>NUCLEOTIDE SEQUENCE</scope>
    <source>
        <strain evidence="1">Dm-2019-70</strain>
    </source>
</reference>
<accession>A0A0C1PUP7</accession>